<accession>A0ABS6Z8K1</accession>
<reference evidence="3 4" key="1">
    <citation type="submission" date="2019-12" db="EMBL/GenBank/DDBJ databases">
        <title>Genome sequence of Streptomyces bambusae.</title>
        <authorList>
            <person name="Bansal K."/>
            <person name="Choksket S."/>
            <person name="Korpole S."/>
            <person name="Patil P.B."/>
        </authorList>
    </citation>
    <scope>NUCLEOTIDE SEQUENCE [LARGE SCALE GENOMIC DNA]</scope>
    <source>
        <strain evidence="3 4">SK60</strain>
    </source>
</reference>
<dbReference type="PANTHER" id="PTHR33744">
    <property type="entry name" value="CARBOHYDRATE DIACID REGULATOR"/>
    <property type="match status" value="1"/>
</dbReference>
<feature type="domain" description="PucR C-terminal helix-turn-helix" evidence="2">
    <location>
        <begin position="57"/>
        <end position="114"/>
    </location>
</feature>
<feature type="region of interest" description="Disordered" evidence="1">
    <location>
        <begin position="1"/>
        <end position="25"/>
    </location>
</feature>
<evidence type="ECO:0000313" key="4">
    <source>
        <dbReference type="Proteomes" id="UP000812013"/>
    </source>
</evidence>
<dbReference type="InterPro" id="IPR051448">
    <property type="entry name" value="CdaR-like_regulators"/>
</dbReference>
<dbReference type="Pfam" id="PF13556">
    <property type="entry name" value="HTH_30"/>
    <property type="match status" value="1"/>
</dbReference>
<organism evidence="3 4">
    <name type="scientific">Streptomyces bambusae</name>
    <dbReference type="NCBI Taxonomy" id="1550616"/>
    <lineage>
        <taxon>Bacteria</taxon>
        <taxon>Bacillati</taxon>
        <taxon>Actinomycetota</taxon>
        <taxon>Actinomycetes</taxon>
        <taxon>Kitasatosporales</taxon>
        <taxon>Streptomycetaceae</taxon>
        <taxon>Streptomyces</taxon>
    </lineage>
</organism>
<proteinExistence type="predicted"/>
<dbReference type="InterPro" id="IPR042070">
    <property type="entry name" value="PucR_C-HTH_sf"/>
</dbReference>
<dbReference type="Gene3D" id="1.10.10.2840">
    <property type="entry name" value="PucR C-terminal helix-turn-helix domain"/>
    <property type="match status" value="1"/>
</dbReference>
<sequence length="126" mass="13204">MLIMKRASRRPGGGAPPPPPGPAGTLDDVLAHPDVAAWARRQLRPLTGPDAPPGARQTLVAWLRHEAQLGPAAAALGLSVPGARKRIGRIEVVLERSLLQSPSARYDLWLALRAVGVIPAVPAETG</sequence>
<evidence type="ECO:0000256" key="1">
    <source>
        <dbReference type="SAM" id="MobiDB-lite"/>
    </source>
</evidence>
<gene>
    <name evidence="3" type="ORF">GPJ59_18790</name>
</gene>
<protein>
    <recommendedName>
        <fullName evidence="2">PucR C-terminal helix-turn-helix domain-containing protein</fullName>
    </recommendedName>
</protein>
<dbReference type="Proteomes" id="UP000812013">
    <property type="component" value="Unassembled WGS sequence"/>
</dbReference>
<dbReference type="EMBL" id="WTFF01000128">
    <property type="protein sequence ID" value="MBW5483871.1"/>
    <property type="molecule type" value="Genomic_DNA"/>
</dbReference>
<evidence type="ECO:0000259" key="2">
    <source>
        <dbReference type="Pfam" id="PF13556"/>
    </source>
</evidence>
<dbReference type="InterPro" id="IPR025736">
    <property type="entry name" value="PucR_C-HTH_dom"/>
</dbReference>
<evidence type="ECO:0000313" key="3">
    <source>
        <dbReference type="EMBL" id="MBW5483871.1"/>
    </source>
</evidence>
<dbReference type="PANTHER" id="PTHR33744:SF1">
    <property type="entry name" value="DNA-BINDING TRANSCRIPTIONAL ACTIVATOR ADER"/>
    <property type="match status" value="1"/>
</dbReference>
<comment type="caution">
    <text evidence="3">The sequence shown here is derived from an EMBL/GenBank/DDBJ whole genome shotgun (WGS) entry which is preliminary data.</text>
</comment>
<name>A0ABS6Z8K1_9ACTN</name>
<keyword evidence="4" id="KW-1185">Reference proteome</keyword>